<evidence type="ECO:0000256" key="8">
    <source>
        <dbReference type="SAM" id="Phobius"/>
    </source>
</evidence>
<dbReference type="PANTHER" id="PTHR33209:SF1">
    <property type="entry name" value="PEPTIDASE S49 DOMAIN-CONTAINING PROTEIN"/>
    <property type="match status" value="1"/>
</dbReference>
<protein>
    <submittedName>
        <fullName evidence="10">Signal peptide peptidase SppA, 67K type</fullName>
    </submittedName>
</protein>
<feature type="active site" description="Nucleophile" evidence="7">
    <location>
        <position position="390"/>
    </location>
</feature>
<dbReference type="InterPro" id="IPR004634">
    <property type="entry name" value="Pept_S49_pIV"/>
</dbReference>
<dbReference type="InterPro" id="IPR004635">
    <property type="entry name" value="Pept_S49_SppA"/>
</dbReference>
<dbReference type="GO" id="GO:0006465">
    <property type="term" value="P:signal peptide processing"/>
    <property type="evidence" value="ECO:0007669"/>
    <property type="project" value="InterPro"/>
</dbReference>
<dbReference type="NCBIfam" id="TIGR00706">
    <property type="entry name" value="SppA_dom"/>
    <property type="match status" value="1"/>
</dbReference>
<dbReference type="HOGENOM" id="CLU_008856_1_1_10"/>
<keyword evidence="5" id="KW-0720">Serine protease</keyword>
<name>F8N5D9_9BACT</name>
<dbReference type="eggNOG" id="COG0616">
    <property type="taxonomic scope" value="Bacteria"/>
</dbReference>
<dbReference type="CDD" id="cd07023">
    <property type="entry name" value="S49_Sppa_N_C"/>
    <property type="match status" value="1"/>
</dbReference>
<dbReference type="Gene3D" id="6.20.330.10">
    <property type="match status" value="1"/>
</dbReference>
<accession>F8N5D9</accession>
<evidence type="ECO:0000256" key="7">
    <source>
        <dbReference type="PIRSR" id="PIRSR001217-1"/>
    </source>
</evidence>
<dbReference type="CDD" id="cd07018">
    <property type="entry name" value="S49_SppA_67K_type"/>
    <property type="match status" value="1"/>
</dbReference>
<dbReference type="OrthoDB" id="9764363at2"/>
<reference evidence="11" key="1">
    <citation type="journal article" date="2011" name="Stand. Genomic Sci.">
        <title>Non-contiguous finished genome sequence of the opportunistic oral pathogen Prevotella multisaccharivorax type strain (PPPA20).</title>
        <authorList>
            <person name="Pati A."/>
            <person name="Gronow S."/>
            <person name="Lu M."/>
            <person name="Lapidus A."/>
            <person name="Nolan M."/>
            <person name="Lucas S."/>
            <person name="Hammon N."/>
            <person name="Deshpande S."/>
            <person name="Cheng J.F."/>
            <person name="Tapia R."/>
            <person name="Han C."/>
            <person name="Goodwin L."/>
            <person name="Pitluck S."/>
            <person name="Liolios K."/>
            <person name="Pagani I."/>
            <person name="Mavromatis K."/>
            <person name="Mikhailova N."/>
            <person name="Huntemann M."/>
            <person name="Chen A."/>
            <person name="Palaniappan K."/>
            <person name="Land M."/>
            <person name="Hauser L."/>
            <person name="Detter J.C."/>
            <person name="Brambilla E.M."/>
            <person name="Rohde M."/>
            <person name="Goker M."/>
            <person name="Woyke T."/>
            <person name="Bristow J."/>
            <person name="Eisen J.A."/>
            <person name="Markowitz V."/>
            <person name="Hugenholtz P."/>
            <person name="Kyrpides N.C."/>
            <person name="Klenk H.P."/>
            <person name="Ivanova N."/>
        </authorList>
    </citation>
    <scope>NUCLEOTIDE SEQUENCE [LARGE SCALE GENOMIC DNA]</scope>
    <source>
        <strain evidence="11">DSM 17128</strain>
    </source>
</reference>
<evidence type="ECO:0000313" key="11">
    <source>
        <dbReference type="Proteomes" id="UP000002772"/>
    </source>
</evidence>
<dbReference type="Proteomes" id="UP000002772">
    <property type="component" value="Unassembled WGS sequence"/>
</dbReference>
<dbReference type="RefSeq" id="WP_007574476.1">
    <property type="nucleotide sequence ID" value="NZ_BPTS01000001.1"/>
</dbReference>
<sequence>MNNFLKNVLATFVGILLFTVVATVIGLVGILGMAASAGTSSSIEDGSVLVLNLRGTLQDQASDSSPLKMLQGDDEANQGLADMLTAVREAKTSDKIKGIYIEADGMESDMAQAQELRDALADFKTSGKWIIAFGEQYATNDYYIASVADKVYINPQGEFQWQGLGAKIVFLKDLFKKVGISTMAFKCGKYKSATETFTEEKMSDPSREQAQRYLDGIWDVVVDAVSKSRHISKTDLNRYADDMVSMEDARQLVKYKFFDGVLYNDEIRGIIRKKLGLDTDKTIPQATVADMMTVNNDNSGDEIAVYYASGEIVYQEPSGNIYKNTRYIVGKDMSRDMNDLAKDNDVKAVVIRVNSPGGSSYDSEQIWHAIGQLKKSGKPVVVSMSGYAASGGYYISSGADYIFADPTTITGSIGIFGMLQEGSGLAQKLGLKFDGVETNRNATMGMSIYGLMLAPLNAEQGAKMQASVNRGYQLFKSRVAAGRHLSMDAVEQCAQGHVFLGMDALKLRLVDGLGGMDKAVAKAAKLAKLKKYHTVDYPTQKSFLAKLLGNSDEATGSLLDEKLQSLLGPYYMSFVLMDQARSMGKMQARLPYLIIRN</sequence>
<evidence type="ECO:0000256" key="1">
    <source>
        <dbReference type="ARBA" id="ARBA00004370"/>
    </source>
</evidence>
<feature type="domain" description="Peptidase S49" evidence="9">
    <location>
        <begin position="123"/>
        <end position="244"/>
    </location>
</feature>
<dbReference type="SUPFAM" id="SSF52096">
    <property type="entry name" value="ClpP/crotonase"/>
    <property type="match status" value="2"/>
</dbReference>
<dbReference type="PIRSF" id="PIRSF001217">
    <property type="entry name" value="Protease_4_SppA"/>
    <property type="match status" value="1"/>
</dbReference>
<evidence type="ECO:0000259" key="9">
    <source>
        <dbReference type="Pfam" id="PF01343"/>
    </source>
</evidence>
<feature type="active site" description="Proton donor/acceptor" evidence="7">
    <location>
        <position position="191"/>
    </location>
</feature>
<keyword evidence="4" id="KW-0378">Hydrolase</keyword>
<dbReference type="AlphaFoldDB" id="F8N5D9"/>
<evidence type="ECO:0000313" key="10">
    <source>
        <dbReference type="EMBL" id="EGN57104.1"/>
    </source>
</evidence>
<keyword evidence="3" id="KW-0645">Protease</keyword>
<dbReference type="InterPro" id="IPR047217">
    <property type="entry name" value="S49_SppA_67K_type_N"/>
</dbReference>
<proteinExistence type="inferred from homology"/>
<keyword evidence="8" id="KW-1133">Transmembrane helix</keyword>
<dbReference type="PANTHER" id="PTHR33209">
    <property type="entry name" value="PROTEASE 4"/>
    <property type="match status" value="1"/>
</dbReference>
<keyword evidence="6 8" id="KW-0472">Membrane</keyword>
<feature type="transmembrane region" description="Helical" evidence="8">
    <location>
        <begin position="12"/>
        <end position="35"/>
    </location>
</feature>
<keyword evidence="11" id="KW-1185">Reference proteome</keyword>
<evidence type="ECO:0000256" key="5">
    <source>
        <dbReference type="ARBA" id="ARBA00022825"/>
    </source>
</evidence>
<comment type="similarity">
    <text evidence="2">Belongs to the peptidase S49 family.</text>
</comment>
<evidence type="ECO:0000256" key="6">
    <source>
        <dbReference type="ARBA" id="ARBA00023136"/>
    </source>
</evidence>
<comment type="subcellular location">
    <subcellularLocation>
        <location evidence="1">Membrane</location>
    </subcellularLocation>
</comment>
<dbReference type="EMBL" id="GL945017">
    <property type="protein sequence ID" value="EGN57104.1"/>
    <property type="molecule type" value="Genomic_DNA"/>
</dbReference>
<dbReference type="Pfam" id="PF01343">
    <property type="entry name" value="Peptidase_S49"/>
    <property type="match status" value="2"/>
</dbReference>
<dbReference type="InterPro" id="IPR047272">
    <property type="entry name" value="S49_SppA_C"/>
</dbReference>
<organism evidence="10 11">
    <name type="scientific">Hallella multisaccharivorax DSM 17128</name>
    <dbReference type="NCBI Taxonomy" id="688246"/>
    <lineage>
        <taxon>Bacteria</taxon>
        <taxon>Pseudomonadati</taxon>
        <taxon>Bacteroidota</taxon>
        <taxon>Bacteroidia</taxon>
        <taxon>Bacteroidales</taxon>
        <taxon>Prevotellaceae</taxon>
        <taxon>Hallella</taxon>
    </lineage>
</organism>
<dbReference type="GO" id="GO:0016020">
    <property type="term" value="C:membrane"/>
    <property type="evidence" value="ECO:0007669"/>
    <property type="project" value="UniProtKB-SubCell"/>
</dbReference>
<evidence type="ECO:0000256" key="3">
    <source>
        <dbReference type="ARBA" id="ARBA00022670"/>
    </source>
</evidence>
<dbReference type="Gene3D" id="3.90.226.10">
    <property type="entry name" value="2-enoyl-CoA Hydratase, Chain A, domain 1"/>
    <property type="match status" value="3"/>
</dbReference>
<feature type="domain" description="Peptidase S49" evidence="9">
    <location>
        <begin position="373"/>
        <end position="530"/>
    </location>
</feature>
<dbReference type="InterPro" id="IPR029045">
    <property type="entry name" value="ClpP/crotonase-like_dom_sf"/>
</dbReference>
<evidence type="ECO:0000256" key="4">
    <source>
        <dbReference type="ARBA" id="ARBA00022801"/>
    </source>
</evidence>
<gene>
    <name evidence="10" type="ORF">Premu_1699</name>
</gene>
<dbReference type="STRING" id="688246.Premu_1699"/>
<dbReference type="NCBIfam" id="TIGR00705">
    <property type="entry name" value="SppA_67K"/>
    <property type="match status" value="1"/>
</dbReference>
<evidence type="ECO:0000256" key="2">
    <source>
        <dbReference type="ARBA" id="ARBA00008683"/>
    </source>
</evidence>
<dbReference type="InterPro" id="IPR002142">
    <property type="entry name" value="Peptidase_S49"/>
</dbReference>
<dbReference type="GO" id="GO:0008236">
    <property type="term" value="F:serine-type peptidase activity"/>
    <property type="evidence" value="ECO:0007669"/>
    <property type="project" value="UniProtKB-KW"/>
</dbReference>
<keyword evidence="8" id="KW-0812">Transmembrane</keyword>